<accession>A0A4S3K453</accession>
<evidence type="ECO:0000313" key="7">
    <source>
        <dbReference type="Proteomes" id="UP000295341"/>
    </source>
</evidence>
<evidence type="ECO:0000313" key="6">
    <source>
        <dbReference type="EMBL" id="TDU25782.1"/>
    </source>
</evidence>
<evidence type="ECO:0000256" key="2">
    <source>
        <dbReference type="PROSITE-ProRule" id="PRU00169"/>
    </source>
</evidence>
<dbReference type="CDD" id="cd00156">
    <property type="entry name" value="REC"/>
    <property type="match status" value="1"/>
</dbReference>
<organism evidence="6 7">
    <name type="scientific">Panacagrimonas perspica</name>
    <dbReference type="NCBI Taxonomy" id="381431"/>
    <lineage>
        <taxon>Bacteria</taxon>
        <taxon>Pseudomonadati</taxon>
        <taxon>Pseudomonadota</taxon>
        <taxon>Gammaproteobacteria</taxon>
        <taxon>Nevskiales</taxon>
        <taxon>Nevskiaceae</taxon>
        <taxon>Panacagrimonas</taxon>
    </lineage>
</organism>
<dbReference type="InterPro" id="IPR001789">
    <property type="entry name" value="Sig_transdc_resp-reg_receiver"/>
</dbReference>
<feature type="modified residue" description="4-aspartylphosphate" evidence="2">
    <location>
        <position position="54"/>
    </location>
</feature>
<name>A0A4S3K453_9GAMM</name>
<keyword evidence="3" id="KW-0175">Coiled coil</keyword>
<reference evidence="6 7" key="1">
    <citation type="submission" date="2019-03" db="EMBL/GenBank/DDBJ databases">
        <title>Genomic Encyclopedia of Type Strains, Phase IV (KMG-IV): sequencing the most valuable type-strain genomes for metagenomic binning, comparative biology and taxonomic classification.</title>
        <authorList>
            <person name="Goeker M."/>
        </authorList>
    </citation>
    <scope>NUCLEOTIDE SEQUENCE [LARGE SCALE GENOMIC DNA]</scope>
    <source>
        <strain evidence="6 7">DSM 26377</strain>
    </source>
</reference>
<feature type="coiled-coil region" evidence="3">
    <location>
        <begin position="216"/>
        <end position="261"/>
    </location>
</feature>
<dbReference type="AlphaFoldDB" id="A0A4S3K453"/>
<keyword evidence="1 2" id="KW-0597">Phosphoprotein</keyword>
<dbReference type="GO" id="GO:0000160">
    <property type="term" value="P:phosphorelay signal transduction system"/>
    <property type="evidence" value="ECO:0007669"/>
    <property type="project" value="InterPro"/>
</dbReference>
<evidence type="ECO:0000259" key="5">
    <source>
        <dbReference type="PROSITE" id="PS50110"/>
    </source>
</evidence>
<evidence type="ECO:0000256" key="4">
    <source>
        <dbReference type="SAM" id="MobiDB-lite"/>
    </source>
</evidence>
<dbReference type="RefSeq" id="WP_133883373.1">
    <property type="nucleotide sequence ID" value="NZ_MWIN01000013.1"/>
</dbReference>
<proteinExistence type="predicted"/>
<dbReference type="Gene3D" id="3.40.50.2300">
    <property type="match status" value="1"/>
</dbReference>
<dbReference type="Proteomes" id="UP000295341">
    <property type="component" value="Unassembled WGS sequence"/>
</dbReference>
<dbReference type="SMART" id="SM00448">
    <property type="entry name" value="REC"/>
    <property type="match status" value="1"/>
</dbReference>
<dbReference type="InterPro" id="IPR050595">
    <property type="entry name" value="Bact_response_regulator"/>
</dbReference>
<feature type="region of interest" description="Disordered" evidence="4">
    <location>
        <begin position="153"/>
        <end position="175"/>
    </location>
</feature>
<feature type="domain" description="Response regulatory" evidence="5">
    <location>
        <begin position="5"/>
        <end position="121"/>
    </location>
</feature>
<dbReference type="PROSITE" id="PS50110">
    <property type="entry name" value="RESPONSE_REGULATORY"/>
    <property type="match status" value="1"/>
</dbReference>
<dbReference type="PANTHER" id="PTHR44591:SF3">
    <property type="entry name" value="RESPONSE REGULATORY DOMAIN-CONTAINING PROTEIN"/>
    <property type="match status" value="1"/>
</dbReference>
<evidence type="ECO:0000256" key="3">
    <source>
        <dbReference type="SAM" id="Coils"/>
    </source>
</evidence>
<gene>
    <name evidence="6" type="ORF">DFR24_4227</name>
</gene>
<dbReference type="SUPFAM" id="SSF52172">
    <property type="entry name" value="CheY-like"/>
    <property type="match status" value="1"/>
</dbReference>
<keyword evidence="7" id="KW-1185">Reference proteome</keyword>
<dbReference type="Pfam" id="PF00072">
    <property type="entry name" value="Response_reg"/>
    <property type="match status" value="1"/>
</dbReference>
<dbReference type="OrthoDB" id="236568at2"/>
<protein>
    <submittedName>
        <fullName evidence="6">Response regulator receiver domain-containing protein</fullName>
    </submittedName>
</protein>
<sequence length="329" mass="35710">MIGRSALVIDDSKSARFALRRYLEGYRYQVEAVESADDAMRFLEGSKPGVIFLDHVMPGVDGFTVLRNLRANVDTARIPVVICSSNEGPEFNEMARAAGANCVLQKPPNPEQLYRILDDLERGEIPSAAQASAPAPLLTAPPNVPRFPVAARPASVPTPNGAVAASPPGTGMAGTSEDAIREQLESRMKRVSQGLFVQFAEIKATVAHLASQQTKLAEQTRLAEQTQSARTELRTEFRNGIDETNQALRLMTSRIEGIERELFSQLTAMRTHVDATLQLHADRVTEIVQSARQAAAEEAQVVAERTVMAAALRISDQLADAILGAVGRR</sequence>
<dbReference type="EMBL" id="SOBT01000011">
    <property type="protein sequence ID" value="TDU25782.1"/>
    <property type="molecule type" value="Genomic_DNA"/>
</dbReference>
<evidence type="ECO:0000256" key="1">
    <source>
        <dbReference type="ARBA" id="ARBA00022553"/>
    </source>
</evidence>
<dbReference type="InterPro" id="IPR011006">
    <property type="entry name" value="CheY-like_superfamily"/>
</dbReference>
<comment type="caution">
    <text evidence="6">The sequence shown here is derived from an EMBL/GenBank/DDBJ whole genome shotgun (WGS) entry which is preliminary data.</text>
</comment>
<dbReference type="PANTHER" id="PTHR44591">
    <property type="entry name" value="STRESS RESPONSE REGULATOR PROTEIN 1"/>
    <property type="match status" value="1"/>
</dbReference>